<feature type="transmembrane region" description="Helical" evidence="8">
    <location>
        <begin position="151"/>
        <end position="172"/>
    </location>
</feature>
<keyword evidence="7 8" id="KW-0472">Membrane</keyword>
<dbReference type="InterPro" id="IPR017850">
    <property type="entry name" value="Alkaline_phosphatase_core_sf"/>
</dbReference>
<dbReference type="KEGG" id="spsw:Sps_01115"/>
<evidence type="ECO:0000256" key="8">
    <source>
        <dbReference type="SAM" id="Phobius"/>
    </source>
</evidence>
<evidence type="ECO:0000256" key="1">
    <source>
        <dbReference type="ARBA" id="ARBA00004429"/>
    </source>
</evidence>
<gene>
    <name evidence="11" type="ORF">Sps_01115</name>
</gene>
<name>A0A1S6HLA3_9GAMM</name>
<feature type="domain" description="Phosphoethanolamine transferase N-terminal" evidence="10">
    <location>
        <begin position="55"/>
        <end position="203"/>
    </location>
</feature>
<dbReference type="NCBIfam" id="NF028537">
    <property type="entry name" value="P_eth_NH2_trans"/>
    <property type="match status" value="1"/>
</dbReference>
<keyword evidence="6 8" id="KW-1133">Transmembrane helix</keyword>
<evidence type="ECO:0000256" key="3">
    <source>
        <dbReference type="ARBA" id="ARBA00022519"/>
    </source>
</evidence>
<evidence type="ECO:0000313" key="12">
    <source>
        <dbReference type="Proteomes" id="UP000189545"/>
    </source>
</evidence>
<dbReference type="RefSeq" id="WP_077751612.1">
    <property type="nucleotide sequence ID" value="NZ_CP014782.1"/>
</dbReference>
<feature type="transmembrane region" description="Helical" evidence="8">
    <location>
        <begin position="75"/>
        <end position="96"/>
    </location>
</feature>
<keyword evidence="5 8" id="KW-0812">Transmembrane</keyword>
<dbReference type="OrthoDB" id="9786870at2"/>
<feature type="transmembrane region" description="Helical" evidence="8">
    <location>
        <begin position="12"/>
        <end position="33"/>
    </location>
</feature>
<dbReference type="EMBL" id="CP014782">
    <property type="protein sequence ID" value="AQS36297.1"/>
    <property type="molecule type" value="Genomic_DNA"/>
</dbReference>
<evidence type="ECO:0000259" key="10">
    <source>
        <dbReference type="Pfam" id="PF08019"/>
    </source>
</evidence>
<evidence type="ECO:0000256" key="7">
    <source>
        <dbReference type="ARBA" id="ARBA00023136"/>
    </source>
</evidence>
<protein>
    <submittedName>
        <fullName evidence="11">Putative membrane-associated, metal-dependent hydrolase</fullName>
    </submittedName>
</protein>
<dbReference type="AlphaFoldDB" id="A0A1S6HLA3"/>
<sequence>MLTRLKNPTVIQFTLFISIFYVVVFNIPFFRIVQTGIEKQGEVDPLFIATIPLFLIFALSFLFSLFTFKYLLKPFFICVTLLSSSVFFAALQYGVVFDYGMIENTVQTNSAEAFTYINLSSVVNFLLTGLLPSFVILKLNIKYKPVIKELLHKFAFMLLMLIGIGVIGFFYYQNYVSFGRNNDELKRFIIPTYVIASIAKYTNINYLQTPLVYKQIGLDAVNETRDTNKKPNLMVMVLGETARSMNYEYYGYDKPTNTYTKPYGMTAFMNTTSCGTATAVSVPCMFSNMTRNDYDASEAKARDGVMDVLQHGGIELLWLDNDSGCKGVCDRVPHLMVKLDSDPKLCNGQYCFDQVLLNELDKALAELKNKDSLLVLHIIGSHGPTYYLRYPEEHRKFTPDCQRSDIQNCSDEALMNTYDNTILYTDYIVAQVIDKLMSQQDRYDTGMIYVSDHGESLGEKGMYLHGAPYAIAPDEQIQIPMLTWFSENFASENNLDLACLNDKAQVGGFSHDNIFDSLLGIMNVKSEVYDKSLDIFSSCRLPK</sequence>
<dbReference type="Pfam" id="PF08019">
    <property type="entry name" value="EptA_B_N"/>
    <property type="match status" value="1"/>
</dbReference>
<dbReference type="STRING" id="225848.Sps_01115"/>
<dbReference type="InterPro" id="IPR058130">
    <property type="entry name" value="PEA_transf_C"/>
</dbReference>
<dbReference type="Gene3D" id="3.40.720.10">
    <property type="entry name" value="Alkaline Phosphatase, subunit A"/>
    <property type="match status" value="1"/>
</dbReference>
<dbReference type="PANTHER" id="PTHR30443">
    <property type="entry name" value="INNER MEMBRANE PROTEIN"/>
    <property type="match status" value="1"/>
</dbReference>
<feature type="domain" description="Sulfatase N-terminal" evidence="9">
    <location>
        <begin position="234"/>
        <end position="524"/>
    </location>
</feature>
<keyword evidence="12" id="KW-1185">Reference proteome</keyword>
<keyword evidence="2" id="KW-1003">Cell membrane</keyword>
<dbReference type="SUPFAM" id="SSF53649">
    <property type="entry name" value="Alkaline phosphatase-like"/>
    <property type="match status" value="1"/>
</dbReference>
<dbReference type="InterPro" id="IPR012549">
    <property type="entry name" value="EptA-like_N"/>
</dbReference>
<evidence type="ECO:0000259" key="9">
    <source>
        <dbReference type="Pfam" id="PF00884"/>
    </source>
</evidence>
<dbReference type="InterPro" id="IPR040423">
    <property type="entry name" value="PEA_transferase"/>
</dbReference>
<feature type="transmembrane region" description="Helical" evidence="8">
    <location>
        <begin position="116"/>
        <end position="139"/>
    </location>
</feature>
<dbReference type="CDD" id="cd16017">
    <property type="entry name" value="LptA"/>
    <property type="match status" value="1"/>
</dbReference>
<reference evidence="11 12" key="1">
    <citation type="submission" date="2016-03" db="EMBL/GenBank/DDBJ databases">
        <title>Complete genome sequence of Shewanella psychrophila WP2, a deep sea bacterium isolated from west Pacific sediment.</title>
        <authorList>
            <person name="Xu G."/>
            <person name="Jian H."/>
        </authorList>
    </citation>
    <scope>NUCLEOTIDE SEQUENCE [LARGE SCALE GENOMIC DNA]</scope>
    <source>
        <strain evidence="11 12">WP2</strain>
    </source>
</reference>
<dbReference type="PANTHER" id="PTHR30443:SF0">
    <property type="entry name" value="PHOSPHOETHANOLAMINE TRANSFERASE EPTA"/>
    <property type="match status" value="1"/>
</dbReference>
<dbReference type="Proteomes" id="UP000189545">
    <property type="component" value="Chromosome"/>
</dbReference>
<dbReference type="GO" id="GO:0016787">
    <property type="term" value="F:hydrolase activity"/>
    <property type="evidence" value="ECO:0007669"/>
    <property type="project" value="UniProtKB-KW"/>
</dbReference>
<dbReference type="GO" id="GO:0016776">
    <property type="term" value="F:phosphotransferase activity, phosphate group as acceptor"/>
    <property type="evidence" value="ECO:0007669"/>
    <property type="project" value="TreeGrafter"/>
</dbReference>
<comment type="subcellular location">
    <subcellularLocation>
        <location evidence="1">Cell inner membrane</location>
        <topology evidence="1">Multi-pass membrane protein</topology>
    </subcellularLocation>
</comment>
<organism evidence="11 12">
    <name type="scientific">Shewanella psychrophila</name>
    <dbReference type="NCBI Taxonomy" id="225848"/>
    <lineage>
        <taxon>Bacteria</taxon>
        <taxon>Pseudomonadati</taxon>
        <taxon>Pseudomonadota</taxon>
        <taxon>Gammaproteobacteria</taxon>
        <taxon>Alteromonadales</taxon>
        <taxon>Shewanellaceae</taxon>
        <taxon>Shewanella</taxon>
    </lineage>
</organism>
<evidence type="ECO:0000256" key="4">
    <source>
        <dbReference type="ARBA" id="ARBA00022679"/>
    </source>
</evidence>
<keyword evidence="11" id="KW-0378">Hydrolase</keyword>
<proteinExistence type="predicted"/>
<feature type="transmembrane region" description="Helical" evidence="8">
    <location>
        <begin position="45"/>
        <end position="68"/>
    </location>
</feature>
<evidence type="ECO:0000256" key="5">
    <source>
        <dbReference type="ARBA" id="ARBA00022692"/>
    </source>
</evidence>
<evidence type="ECO:0000256" key="2">
    <source>
        <dbReference type="ARBA" id="ARBA00022475"/>
    </source>
</evidence>
<dbReference type="Pfam" id="PF00884">
    <property type="entry name" value="Sulfatase"/>
    <property type="match status" value="1"/>
</dbReference>
<accession>A0A1S6HLA3</accession>
<keyword evidence="4" id="KW-0808">Transferase</keyword>
<dbReference type="InterPro" id="IPR000917">
    <property type="entry name" value="Sulfatase_N"/>
</dbReference>
<evidence type="ECO:0000313" key="11">
    <source>
        <dbReference type="EMBL" id="AQS36297.1"/>
    </source>
</evidence>
<dbReference type="GO" id="GO:0009244">
    <property type="term" value="P:lipopolysaccharide core region biosynthetic process"/>
    <property type="evidence" value="ECO:0007669"/>
    <property type="project" value="TreeGrafter"/>
</dbReference>
<keyword evidence="3" id="KW-0997">Cell inner membrane</keyword>
<evidence type="ECO:0000256" key="6">
    <source>
        <dbReference type="ARBA" id="ARBA00022989"/>
    </source>
</evidence>
<dbReference type="GO" id="GO:0005886">
    <property type="term" value="C:plasma membrane"/>
    <property type="evidence" value="ECO:0007669"/>
    <property type="project" value="UniProtKB-SubCell"/>
</dbReference>